<accession>A0A4R6V945</accession>
<keyword evidence="1" id="KW-0472">Membrane</keyword>
<gene>
    <name evidence="2" type="ORF">EV188_105250</name>
</gene>
<proteinExistence type="predicted"/>
<evidence type="ECO:0000313" key="3">
    <source>
        <dbReference type="Proteomes" id="UP000295705"/>
    </source>
</evidence>
<dbReference type="RefSeq" id="WP_133828002.1">
    <property type="nucleotide sequence ID" value="NZ_BAABHR010000037.1"/>
</dbReference>
<dbReference type="EMBL" id="SNYO01000005">
    <property type="protein sequence ID" value="TDQ55852.1"/>
    <property type="molecule type" value="Genomic_DNA"/>
</dbReference>
<feature type="transmembrane region" description="Helical" evidence="1">
    <location>
        <begin position="172"/>
        <end position="198"/>
    </location>
</feature>
<dbReference type="AlphaFoldDB" id="A0A4R6V945"/>
<dbReference type="Pfam" id="PF04087">
    <property type="entry name" value="DUF389"/>
    <property type="match status" value="1"/>
</dbReference>
<dbReference type="Proteomes" id="UP000295705">
    <property type="component" value="Unassembled WGS sequence"/>
</dbReference>
<reference evidence="2 3" key="1">
    <citation type="submission" date="2019-03" db="EMBL/GenBank/DDBJ databases">
        <title>Genomic Encyclopedia of Type Strains, Phase IV (KMG-IV): sequencing the most valuable type-strain genomes for metagenomic binning, comparative biology and taxonomic classification.</title>
        <authorList>
            <person name="Goeker M."/>
        </authorList>
    </citation>
    <scope>NUCLEOTIDE SEQUENCE [LARGE SCALE GENOMIC DNA]</scope>
    <source>
        <strain evidence="2 3">DSM 45775</strain>
    </source>
</reference>
<dbReference type="OrthoDB" id="8061853at2"/>
<evidence type="ECO:0000256" key="1">
    <source>
        <dbReference type="SAM" id="Phobius"/>
    </source>
</evidence>
<organism evidence="2 3">
    <name type="scientific">Actinomycetospora succinea</name>
    <dbReference type="NCBI Taxonomy" id="663603"/>
    <lineage>
        <taxon>Bacteria</taxon>
        <taxon>Bacillati</taxon>
        <taxon>Actinomycetota</taxon>
        <taxon>Actinomycetes</taxon>
        <taxon>Pseudonocardiales</taxon>
        <taxon>Pseudonocardiaceae</taxon>
        <taxon>Actinomycetospora</taxon>
    </lineage>
</organism>
<feature type="transmembrane region" description="Helical" evidence="1">
    <location>
        <begin position="279"/>
        <end position="296"/>
    </location>
</feature>
<protein>
    <submittedName>
        <fullName evidence="2">Uncharacterized protein DUF389</fullName>
    </submittedName>
</protein>
<feature type="transmembrane region" description="Helical" evidence="1">
    <location>
        <begin position="243"/>
        <end position="267"/>
    </location>
</feature>
<name>A0A4R6V945_9PSEU</name>
<comment type="caution">
    <text evidence="2">The sequence shown here is derived from an EMBL/GenBank/DDBJ whole genome shotgun (WGS) entry which is preliminary data.</text>
</comment>
<dbReference type="InterPro" id="IPR005240">
    <property type="entry name" value="DUF389"/>
</dbReference>
<evidence type="ECO:0000313" key="2">
    <source>
        <dbReference type="EMBL" id="TDQ55852.1"/>
    </source>
</evidence>
<feature type="transmembrane region" description="Helical" evidence="1">
    <location>
        <begin position="113"/>
        <end position="132"/>
    </location>
</feature>
<feature type="transmembrane region" description="Helical" evidence="1">
    <location>
        <begin position="218"/>
        <end position="236"/>
    </location>
</feature>
<keyword evidence="3" id="KW-1185">Reference proteome</keyword>
<sequence length="309" mass="31746">MHHQIDVTVPAAAADDLVAELEHHDGVLALTHQRDGSVKPPGDVLSLHVLNRSVDDVLGSVGRAREHGPITVATVRTESVVATGMQDAVEDDADESPWEEFERTLRHHGRMSTNYLALMALGGAIAVAGLVSPPVPQALALAASAIVAPAFEPVAKLAVAALRGSLHRIRRALVSVVVGYLVLAASGGVAFLLLRALGMGTPEMLATSEGVHMVVDPTAADWLVGAGGALAGLVIVTSFREAVLAGALIALALVPAAALFGVGILTGDGTLALEGLQRTAADMGLVLVLGGAVVLVKDRLHHGHRRPLA</sequence>
<keyword evidence="1" id="KW-0812">Transmembrane</keyword>
<feature type="transmembrane region" description="Helical" evidence="1">
    <location>
        <begin position="138"/>
        <end position="160"/>
    </location>
</feature>
<keyword evidence="1" id="KW-1133">Transmembrane helix</keyword>